<accession>A0A396IPR1</accession>
<evidence type="ECO:0000259" key="1">
    <source>
        <dbReference type="Pfam" id="PF07127"/>
    </source>
</evidence>
<protein>
    <submittedName>
        <fullName evidence="2">Putative Late nodulin</fullName>
    </submittedName>
</protein>
<dbReference type="GO" id="GO:0046872">
    <property type="term" value="F:metal ion binding"/>
    <property type="evidence" value="ECO:0007669"/>
    <property type="project" value="InterPro"/>
</dbReference>
<sequence>MTKMLKLVYFMILFVFIFFLVRVVNSDFLYPCLEDFKHLCQRNCPDDMIGVCSNLHCHCMKVNVN</sequence>
<evidence type="ECO:0000313" key="3">
    <source>
        <dbReference type="Proteomes" id="UP000265566"/>
    </source>
</evidence>
<dbReference type="AlphaFoldDB" id="A0A396IPR1"/>
<dbReference type="Gramene" id="rna15770">
    <property type="protein sequence ID" value="RHN67572.1"/>
    <property type="gene ID" value="gene15770"/>
</dbReference>
<dbReference type="InterPro" id="IPR009810">
    <property type="entry name" value="Nodulin_late_dom"/>
</dbReference>
<name>A0A396IPR1_MEDTR</name>
<gene>
    <name evidence="2" type="ORF">MtrunA17_Chr3g0104111</name>
</gene>
<proteinExistence type="predicted"/>
<evidence type="ECO:0000313" key="2">
    <source>
        <dbReference type="EMBL" id="RHN67572.1"/>
    </source>
</evidence>
<dbReference type="Pfam" id="PF07127">
    <property type="entry name" value="Nodulin_late"/>
    <property type="match status" value="1"/>
</dbReference>
<comment type="caution">
    <text evidence="2">The sequence shown here is derived from an EMBL/GenBank/DDBJ whole genome shotgun (WGS) entry which is preliminary data.</text>
</comment>
<dbReference type="EMBL" id="PSQE01000003">
    <property type="protein sequence ID" value="RHN67572.1"/>
    <property type="molecule type" value="Genomic_DNA"/>
</dbReference>
<dbReference type="Proteomes" id="UP000265566">
    <property type="component" value="Chromosome 3"/>
</dbReference>
<organism evidence="2 3">
    <name type="scientific">Medicago truncatula</name>
    <name type="common">Barrel medic</name>
    <name type="synonym">Medicago tribuloides</name>
    <dbReference type="NCBI Taxonomy" id="3880"/>
    <lineage>
        <taxon>Eukaryota</taxon>
        <taxon>Viridiplantae</taxon>
        <taxon>Streptophyta</taxon>
        <taxon>Embryophyta</taxon>
        <taxon>Tracheophyta</taxon>
        <taxon>Spermatophyta</taxon>
        <taxon>Magnoliopsida</taxon>
        <taxon>eudicotyledons</taxon>
        <taxon>Gunneridae</taxon>
        <taxon>Pentapetalae</taxon>
        <taxon>rosids</taxon>
        <taxon>fabids</taxon>
        <taxon>Fabales</taxon>
        <taxon>Fabaceae</taxon>
        <taxon>Papilionoideae</taxon>
        <taxon>50 kb inversion clade</taxon>
        <taxon>NPAAA clade</taxon>
        <taxon>Hologalegina</taxon>
        <taxon>IRL clade</taxon>
        <taxon>Trifolieae</taxon>
        <taxon>Medicago</taxon>
    </lineage>
</organism>
<feature type="domain" description="Late nodulin" evidence="1">
    <location>
        <begin position="1"/>
        <end position="58"/>
    </location>
</feature>
<reference evidence="3" key="1">
    <citation type="journal article" date="2018" name="Nat. Plants">
        <title>Whole-genome landscape of Medicago truncatula symbiotic genes.</title>
        <authorList>
            <person name="Pecrix Y."/>
            <person name="Staton S.E."/>
            <person name="Sallet E."/>
            <person name="Lelandais-Briere C."/>
            <person name="Moreau S."/>
            <person name="Carrere S."/>
            <person name="Blein T."/>
            <person name="Jardinaud M.F."/>
            <person name="Latrasse D."/>
            <person name="Zouine M."/>
            <person name="Zahm M."/>
            <person name="Kreplak J."/>
            <person name="Mayjonade B."/>
            <person name="Satge C."/>
            <person name="Perez M."/>
            <person name="Cauet S."/>
            <person name="Marande W."/>
            <person name="Chantry-Darmon C."/>
            <person name="Lopez-Roques C."/>
            <person name="Bouchez O."/>
            <person name="Berard A."/>
            <person name="Debelle F."/>
            <person name="Munos S."/>
            <person name="Bendahmane A."/>
            <person name="Berges H."/>
            <person name="Niebel A."/>
            <person name="Buitink J."/>
            <person name="Frugier F."/>
            <person name="Benhamed M."/>
            <person name="Crespi M."/>
            <person name="Gouzy J."/>
            <person name="Gamas P."/>
        </authorList>
    </citation>
    <scope>NUCLEOTIDE SEQUENCE [LARGE SCALE GENOMIC DNA]</scope>
    <source>
        <strain evidence="3">cv. Jemalong A17</strain>
    </source>
</reference>